<dbReference type="RefSeq" id="WP_387725110.1">
    <property type="nucleotide sequence ID" value="NZ_JBIAPI010000013.1"/>
</dbReference>
<reference evidence="2 3" key="1">
    <citation type="submission" date="2024-10" db="EMBL/GenBank/DDBJ databases">
        <title>The Natural Products Discovery Center: Release of the First 8490 Sequenced Strains for Exploring Actinobacteria Biosynthetic Diversity.</title>
        <authorList>
            <person name="Kalkreuter E."/>
            <person name="Kautsar S.A."/>
            <person name="Yang D."/>
            <person name="Bader C.D."/>
            <person name="Teijaro C.N."/>
            <person name="Fluegel L."/>
            <person name="Davis C.M."/>
            <person name="Simpson J.R."/>
            <person name="Lauterbach L."/>
            <person name="Steele A.D."/>
            <person name="Gui C."/>
            <person name="Meng S."/>
            <person name="Li G."/>
            <person name="Viehrig K."/>
            <person name="Ye F."/>
            <person name="Su P."/>
            <person name="Kiefer A.F."/>
            <person name="Nichols A."/>
            <person name="Cepeda A.J."/>
            <person name="Yan W."/>
            <person name="Fan B."/>
            <person name="Jiang Y."/>
            <person name="Adhikari A."/>
            <person name="Zheng C.-J."/>
            <person name="Schuster L."/>
            <person name="Cowan T.M."/>
            <person name="Smanski M.J."/>
            <person name="Chevrette M.G."/>
            <person name="De Carvalho L.P.S."/>
            <person name="Shen B."/>
        </authorList>
    </citation>
    <scope>NUCLEOTIDE SEQUENCE [LARGE SCALE GENOMIC DNA]</scope>
    <source>
        <strain evidence="2 3">NPDC003040</strain>
    </source>
</reference>
<dbReference type="EMBL" id="JBIAPI010000013">
    <property type="protein sequence ID" value="MFF3228361.1"/>
    <property type="molecule type" value="Genomic_DNA"/>
</dbReference>
<protein>
    <submittedName>
        <fullName evidence="2">Uncharacterized protein</fullName>
    </submittedName>
</protein>
<keyword evidence="3" id="KW-1185">Reference proteome</keyword>
<accession>A0ABW6R4C0</accession>
<comment type="caution">
    <text evidence="2">The sequence shown here is derived from an EMBL/GenBank/DDBJ whole genome shotgun (WGS) entry which is preliminary data.</text>
</comment>
<gene>
    <name evidence="2" type="ORF">ACFYV7_36585</name>
</gene>
<evidence type="ECO:0000256" key="1">
    <source>
        <dbReference type="SAM" id="MobiDB-lite"/>
    </source>
</evidence>
<dbReference type="Proteomes" id="UP001601948">
    <property type="component" value="Unassembled WGS sequence"/>
</dbReference>
<evidence type="ECO:0000313" key="2">
    <source>
        <dbReference type="EMBL" id="MFF3228361.1"/>
    </source>
</evidence>
<feature type="region of interest" description="Disordered" evidence="1">
    <location>
        <begin position="80"/>
        <end position="113"/>
    </location>
</feature>
<sequence length="113" mass="12600">MDHPDANGYRDRLAAAYRASQLTVNELWLRYFALGGVIGRMEMEAYLSGLMELPSLQHDMLALAINERLDEIAPARAPYLPVEPPESVHQETGGHEANPFTSRHPSAEPDTEN</sequence>
<name>A0ABW6R4C0_9NOCA</name>
<proteinExistence type="predicted"/>
<organism evidence="2 3">
    <name type="scientific">Nocardia suismassiliense</name>
    <dbReference type="NCBI Taxonomy" id="2077092"/>
    <lineage>
        <taxon>Bacteria</taxon>
        <taxon>Bacillati</taxon>
        <taxon>Actinomycetota</taxon>
        <taxon>Actinomycetes</taxon>
        <taxon>Mycobacteriales</taxon>
        <taxon>Nocardiaceae</taxon>
        <taxon>Nocardia</taxon>
    </lineage>
</organism>
<evidence type="ECO:0000313" key="3">
    <source>
        <dbReference type="Proteomes" id="UP001601948"/>
    </source>
</evidence>